<dbReference type="Proteomes" id="UP000470186">
    <property type="component" value="Unassembled WGS sequence"/>
</dbReference>
<organism evidence="1 2">
    <name type="scientific">Pseudomonas helleri</name>
    <dbReference type="NCBI Taxonomy" id="1608996"/>
    <lineage>
        <taxon>Bacteria</taxon>
        <taxon>Pseudomonadati</taxon>
        <taxon>Pseudomonadota</taxon>
        <taxon>Gammaproteobacteria</taxon>
        <taxon>Pseudomonadales</taxon>
        <taxon>Pseudomonadaceae</taxon>
        <taxon>Pseudomonas</taxon>
    </lineage>
</organism>
<accession>A0A6A7ZGV7</accession>
<name>A0A6A7ZGV7_9PSED</name>
<evidence type="ECO:0000313" key="1">
    <source>
        <dbReference type="EMBL" id="MQU35619.1"/>
    </source>
</evidence>
<keyword evidence="2" id="KW-1185">Reference proteome</keyword>
<reference evidence="1 2" key="1">
    <citation type="submission" date="2019-10" db="EMBL/GenBank/DDBJ databases">
        <title>Evaluation of single-gene subtyping targets for Pseudomonas.</title>
        <authorList>
            <person name="Reichler S.J."/>
            <person name="Orsi R.H."/>
            <person name="Wiedmann M."/>
            <person name="Martin N.H."/>
            <person name="Murphy S.I."/>
        </authorList>
    </citation>
    <scope>NUCLEOTIDE SEQUENCE [LARGE SCALE GENOMIC DNA]</scope>
    <source>
        <strain evidence="1 2">FSL R10-2107</strain>
    </source>
</reference>
<protein>
    <submittedName>
        <fullName evidence="1">Uncharacterized protein</fullName>
    </submittedName>
</protein>
<dbReference type="AlphaFoldDB" id="A0A6A7ZGV7"/>
<comment type="caution">
    <text evidence="1">The sequence shown here is derived from an EMBL/GenBank/DDBJ whole genome shotgun (WGS) entry which is preliminary data.</text>
</comment>
<sequence length="95" mass="10280">MADLEALKLKRDQLNARIQQAEARQRATAKKADDRVKVLVGAAVLNQQTRTPEKLPALLSLLDSFLSRPAERLAVLGEDGQGSEAFKRLVAGGGE</sequence>
<gene>
    <name evidence="1" type="ORF">GHO30_30540</name>
</gene>
<dbReference type="EMBL" id="WIVX01000520">
    <property type="protein sequence ID" value="MQU35619.1"/>
    <property type="molecule type" value="Genomic_DNA"/>
</dbReference>
<evidence type="ECO:0000313" key="2">
    <source>
        <dbReference type="Proteomes" id="UP000470186"/>
    </source>
</evidence>
<proteinExistence type="predicted"/>
<dbReference type="RefSeq" id="WP_153368690.1">
    <property type="nucleotide sequence ID" value="NZ_WIVS01000286.1"/>
</dbReference>